<dbReference type="Proteomes" id="UP000250070">
    <property type="component" value="Unassembled WGS sequence"/>
</dbReference>
<organism evidence="1 2">
    <name type="scientific">Peptoniphilus harei</name>
    <dbReference type="NCBI Taxonomy" id="54005"/>
    <lineage>
        <taxon>Bacteria</taxon>
        <taxon>Bacillati</taxon>
        <taxon>Bacillota</taxon>
        <taxon>Tissierellia</taxon>
        <taxon>Tissierellales</taxon>
        <taxon>Peptoniphilaceae</taxon>
        <taxon>Peptoniphilus</taxon>
    </lineage>
</organism>
<evidence type="ECO:0000313" key="2">
    <source>
        <dbReference type="Proteomes" id="UP000250070"/>
    </source>
</evidence>
<gene>
    <name evidence="1" type="ORF">NCTC13076_01209</name>
</gene>
<evidence type="ECO:0000313" key="1">
    <source>
        <dbReference type="EMBL" id="SPY47920.1"/>
    </source>
</evidence>
<proteinExistence type="predicted"/>
<reference evidence="1 2" key="1">
    <citation type="submission" date="2018-06" db="EMBL/GenBank/DDBJ databases">
        <authorList>
            <consortium name="Pathogen Informatics"/>
            <person name="Doyle S."/>
        </authorList>
    </citation>
    <scope>NUCLEOTIDE SEQUENCE [LARGE SCALE GENOMIC DNA]</scope>
    <source>
        <strain evidence="1 2">NCTC13076</strain>
    </source>
</reference>
<accession>A0A2X1XXR6</accession>
<protein>
    <submittedName>
        <fullName evidence="1">Uncharacterized protein conserved in bacteria</fullName>
    </submittedName>
</protein>
<dbReference type="EMBL" id="UATM01000032">
    <property type="protein sequence ID" value="SPY47920.1"/>
    <property type="molecule type" value="Genomic_DNA"/>
</dbReference>
<sequence>MDIKIMNCNNVDEGNIKLIEGRLNIKYAINGTGKSTIAKAIEATITDDESKMKELLPFKYYDIDSKHEPKITCNETLNSVAIFNEKYVSDYIFQPNELIKNSFEIFIKTSQYENHTKEIKELLKKNKSNF</sequence>
<name>A0A2X1XXR6_9FIRM</name>
<dbReference type="AlphaFoldDB" id="A0A2X1XXR6"/>